<name>L1LAD1_THEEQ</name>
<dbReference type="RefSeq" id="XP_004831666.1">
    <property type="nucleotide sequence ID" value="XM_004831609.1"/>
</dbReference>
<protein>
    <submittedName>
        <fullName evidence="2">Uncharacterized protein</fullName>
    </submittedName>
</protein>
<dbReference type="AlphaFoldDB" id="L1LAD1"/>
<accession>L1LAD1</accession>
<feature type="compositionally biased region" description="Low complexity" evidence="1">
    <location>
        <begin position="578"/>
        <end position="607"/>
    </location>
</feature>
<feature type="region of interest" description="Disordered" evidence="1">
    <location>
        <begin position="695"/>
        <end position="815"/>
    </location>
</feature>
<feature type="compositionally biased region" description="Basic and acidic residues" evidence="1">
    <location>
        <begin position="547"/>
        <end position="577"/>
    </location>
</feature>
<sequence length="919" mass="98585">MAKKRKASANLAVNGASQAKKKQKVEETSGKLLIEWLEAETLLLKRLLYRGFGRSYSIESWRMSGELTLNVNGKCGDKGQCNCLGKDGIPGLKAKKETNQPVNGFIKVTHNVKNGGTFTLSGTLNNGNQIRGKGRTTVGGPIHGVEEVSVYYWVGNDREPILLGITTGGDSGKPTYYSYTKQSFINGVLYKNFWSHAGNDASKGLVQLLDLRNCQRNSAVVFNIQDPRHGSFTDYSTSYCKRVTGNITESTLGQSPNPPGSDYVTKTYTIKGGNTKISRVSYKNQPIGIPTISEVINVITLYSYPSAVNVPLMIEFKPPNGNSRWFESQDTSGANWTGYGNDNNGFYDKNNSQLTAKLSEHLDEVLCSRHNNVTLDLSYSKSTSKRSYCCTQHKDEKKISVQDVSISCVQHGHGSSSITAHKHTINDGKFGVAGIYYNGGNGSRKRRNIKLHGSPFPISGIQSVYTFYCNLENPVLIYVESDGMAKGWYKKGTGNDPWTWKGGIHKSITTTELQNGMDCIKLQKLRKYLKDCGCNGLQECPESSNKVTDEKLEKELKEEAEKAEKERNEEIRKREGGKTPVPTPSVSPGSESSGSSSGVYGSSSSDSDISLPQKGEIAPPPPSNGAHRPNGDSVDKAAGAGVNLGPWKAAGGALGKVVSPVIDGSVIATGLGLYAADEIIGKVVKLAVETLGDSRAASEVTEANSGAPGGGKSAATPKDTLSGVGAESNAPPEGPTGKDVDSVSPGQETGAPPATTQAETTIAGTITNSSTELGSIPAYSDPESPLTQSTAATESRAKEGHPQTARLEASSVAETSQTNSSDWKVIFGGSASATVVSGSLTGFGWWVFKRSKGDPWVLLLMLPPQAHNHLSTLWLAACILSFWPCVHLPTFNIFTQIYRTEISTDSRHTSSLWTQLCVI</sequence>
<dbReference type="KEGG" id="beq:BEWA_046780"/>
<reference evidence="2 3" key="1">
    <citation type="journal article" date="2012" name="BMC Genomics">
        <title>Comparative genomic analysis and phylogenetic position of Theileria equi.</title>
        <authorList>
            <person name="Kappmeyer L.S."/>
            <person name="Thiagarajan M."/>
            <person name="Herndon D.R."/>
            <person name="Ramsay J.D."/>
            <person name="Caler E."/>
            <person name="Djikeng A."/>
            <person name="Gillespie J.J."/>
            <person name="Lau A.O."/>
            <person name="Roalson E.H."/>
            <person name="Silva J.C."/>
            <person name="Silva M.G."/>
            <person name="Suarez C.E."/>
            <person name="Ueti M.W."/>
            <person name="Nene V.M."/>
            <person name="Mealey R.H."/>
            <person name="Knowles D.P."/>
            <person name="Brayton K.A."/>
        </authorList>
    </citation>
    <scope>NUCLEOTIDE SEQUENCE [LARGE SCALE GENOMIC DNA]</scope>
    <source>
        <strain evidence="2 3">WA</strain>
    </source>
</reference>
<gene>
    <name evidence="2" type="ORF">BEWA_046780</name>
</gene>
<dbReference type="EMBL" id="ACOU01000007">
    <property type="protein sequence ID" value="EKX72214.1"/>
    <property type="molecule type" value="Genomic_DNA"/>
</dbReference>
<feature type="region of interest" description="Disordered" evidence="1">
    <location>
        <begin position="1"/>
        <end position="20"/>
    </location>
</feature>
<evidence type="ECO:0000313" key="2">
    <source>
        <dbReference type="EMBL" id="EKX72214.1"/>
    </source>
</evidence>
<feature type="region of interest" description="Disordered" evidence="1">
    <location>
        <begin position="540"/>
        <end position="639"/>
    </location>
</feature>
<organism evidence="2 3">
    <name type="scientific">Theileria equi strain WA</name>
    <dbReference type="NCBI Taxonomy" id="1537102"/>
    <lineage>
        <taxon>Eukaryota</taxon>
        <taxon>Sar</taxon>
        <taxon>Alveolata</taxon>
        <taxon>Apicomplexa</taxon>
        <taxon>Aconoidasida</taxon>
        <taxon>Piroplasmida</taxon>
        <taxon>Theileriidae</taxon>
        <taxon>Theileria</taxon>
    </lineage>
</organism>
<keyword evidence="3" id="KW-1185">Reference proteome</keyword>
<dbReference type="GeneID" id="15805191"/>
<comment type="caution">
    <text evidence="2">The sequence shown here is derived from an EMBL/GenBank/DDBJ whole genome shotgun (WGS) entry which is preliminary data.</text>
</comment>
<feature type="compositionally biased region" description="Polar residues" evidence="1">
    <location>
        <begin position="754"/>
        <end position="773"/>
    </location>
</feature>
<evidence type="ECO:0000313" key="3">
    <source>
        <dbReference type="Proteomes" id="UP000031512"/>
    </source>
</evidence>
<evidence type="ECO:0000256" key="1">
    <source>
        <dbReference type="SAM" id="MobiDB-lite"/>
    </source>
</evidence>
<dbReference type="VEuPathDB" id="PiroplasmaDB:BEWA_046780"/>
<dbReference type="Proteomes" id="UP000031512">
    <property type="component" value="Unassembled WGS sequence"/>
</dbReference>
<proteinExistence type="predicted"/>